<accession>A0A1A9EZQ7</accession>
<evidence type="ECO:0000313" key="3">
    <source>
        <dbReference type="Proteomes" id="UP000078070"/>
    </source>
</evidence>
<reference evidence="3" key="1">
    <citation type="submission" date="2016-05" db="EMBL/GenBank/DDBJ databases">
        <authorList>
            <person name="Baek K."/>
            <person name="Yang S.-J."/>
        </authorList>
    </citation>
    <scope>NUCLEOTIDE SEQUENCE [LARGE SCALE GENOMIC DNA]</scope>
    <source>
        <strain evidence="3">ST58-10</strain>
    </source>
</reference>
<sequence length="318" mass="35637">MESPRKIELHYYFSDMSHSMNALVRNKCEAEFIAVAIEVAEILGINLELDCEALQEGGIREVWKALGDNSVQIALLISALALILSVIPHTDQELIDLQKEDLRLSIEQRKQALGKIKEDIENKKITSETIETAVRVASRSYKVVTRKSNFYKILSNYEKVTQVGYSELSSDGRRLSDERVVNRVDFQKFILTSQDLKPRKDSSAYIEIVAPVLTDGKAKWKGIYDDQSINFSMNDHEFKRAVVSKLLSFKNGDGIICVLLVHKKVDELGEIVTSGYSVEVVLENIHSGVSGKTAQGKKYSQAKKMSDGQGDMFGPNNT</sequence>
<dbReference type="AlphaFoldDB" id="A0A1A9EZQ7"/>
<keyword evidence="3" id="KW-1185">Reference proteome</keyword>
<name>A0A1A9EZQ7_9GAMM</name>
<organism evidence="2 3">
    <name type="scientific">Marinobacterium aestuarii</name>
    <dbReference type="NCBI Taxonomy" id="1821621"/>
    <lineage>
        <taxon>Bacteria</taxon>
        <taxon>Pseudomonadati</taxon>
        <taxon>Pseudomonadota</taxon>
        <taxon>Gammaproteobacteria</taxon>
        <taxon>Oceanospirillales</taxon>
        <taxon>Oceanospirillaceae</taxon>
        <taxon>Marinobacterium</taxon>
    </lineage>
</organism>
<reference evidence="2 3" key="2">
    <citation type="journal article" date="2018" name="Int. J. Syst. Evol. Microbiol.">
        <title>Marinobacterium aestuarii sp. nov., a benzene-degrading marine bacterium isolated from estuary sediment.</title>
        <authorList>
            <person name="Bae S.S."/>
            <person name="Jung J."/>
            <person name="Chung D."/>
            <person name="Baek K."/>
        </authorList>
    </citation>
    <scope>NUCLEOTIDE SEQUENCE [LARGE SCALE GENOMIC DNA]</scope>
    <source>
        <strain evidence="2 3">ST58-10</strain>
    </source>
</reference>
<evidence type="ECO:0000256" key="1">
    <source>
        <dbReference type="SAM" id="MobiDB-lite"/>
    </source>
</evidence>
<dbReference type="KEGG" id="mars:A8C75_14445"/>
<dbReference type="RefSeq" id="WP_067383778.1">
    <property type="nucleotide sequence ID" value="NZ_CP015839.1"/>
</dbReference>
<dbReference type="OrthoDB" id="1091280at2"/>
<feature type="region of interest" description="Disordered" evidence="1">
    <location>
        <begin position="291"/>
        <end position="318"/>
    </location>
</feature>
<proteinExistence type="predicted"/>
<protein>
    <submittedName>
        <fullName evidence="2">Uncharacterized protein</fullName>
    </submittedName>
</protein>
<evidence type="ECO:0000313" key="2">
    <source>
        <dbReference type="EMBL" id="ANG63554.1"/>
    </source>
</evidence>
<gene>
    <name evidence="2" type="ORF">A8C75_14445</name>
</gene>
<dbReference type="EMBL" id="CP015839">
    <property type="protein sequence ID" value="ANG63554.1"/>
    <property type="molecule type" value="Genomic_DNA"/>
</dbReference>
<dbReference type="Proteomes" id="UP000078070">
    <property type="component" value="Chromosome"/>
</dbReference>